<dbReference type="FunFam" id="1.10.340.30:FF:000002">
    <property type="entry name" value="Adenine DNA glycosylase"/>
    <property type="match status" value="1"/>
</dbReference>
<dbReference type="OrthoDB" id="9802365at2"/>
<dbReference type="RefSeq" id="WP_073167345.1">
    <property type="nucleotide sequence ID" value="NZ_FQZE01000007.1"/>
</dbReference>
<dbReference type="GO" id="GO:0046872">
    <property type="term" value="F:metal ion binding"/>
    <property type="evidence" value="ECO:0007669"/>
    <property type="project" value="UniProtKB-UniRule"/>
</dbReference>
<evidence type="ECO:0000259" key="15">
    <source>
        <dbReference type="SMART" id="SM00478"/>
    </source>
</evidence>
<dbReference type="GO" id="GO:0034039">
    <property type="term" value="F:8-oxo-7,8-dihydroguanine DNA N-glycosylase activity"/>
    <property type="evidence" value="ECO:0007669"/>
    <property type="project" value="TreeGrafter"/>
</dbReference>
<keyword evidence="17" id="KW-1185">Reference proteome</keyword>
<evidence type="ECO:0000256" key="3">
    <source>
        <dbReference type="ARBA" id="ARBA00008343"/>
    </source>
</evidence>
<evidence type="ECO:0000256" key="5">
    <source>
        <dbReference type="ARBA" id="ARBA00022023"/>
    </source>
</evidence>
<dbReference type="InterPro" id="IPR003265">
    <property type="entry name" value="HhH-GPD_domain"/>
</dbReference>
<accession>A0A1M6EQR2</accession>
<dbReference type="CDD" id="cd00056">
    <property type="entry name" value="ENDO3c"/>
    <property type="match status" value="1"/>
</dbReference>
<evidence type="ECO:0000256" key="4">
    <source>
        <dbReference type="ARBA" id="ARBA00012045"/>
    </source>
</evidence>
<dbReference type="AlphaFoldDB" id="A0A1M6EQR2"/>
<feature type="domain" description="HhH-GPD" evidence="15">
    <location>
        <begin position="36"/>
        <end position="187"/>
    </location>
</feature>
<evidence type="ECO:0000313" key="17">
    <source>
        <dbReference type="Proteomes" id="UP000184050"/>
    </source>
</evidence>
<dbReference type="InterPro" id="IPR029119">
    <property type="entry name" value="MutY_C"/>
</dbReference>
<dbReference type="GO" id="GO:0006298">
    <property type="term" value="P:mismatch repair"/>
    <property type="evidence" value="ECO:0007669"/>
    <property type="project" value="TreeGrafter"/>
</dbReference>
<dbReference type="EC" id="3.2.2.31" evidence="4 14"/>
<keyword evidence="11" id="KW-0411">Iron-sulfur</keyword>
<dbReference type="InterPro" id="IPR044298">
    <property type="entry name" value="MIG/MutY"/>
</dbReference>
<evidence type="ECO:0000256" key="13">
    <source>
        <dbReference type="ARBA" id="ARBA00023295"/>
    </source>
</evidence>
<dbReference type="PANTHER" id="PTHR42944:SF1">
    <property type="entry name" value="ADENINE DNA GLYCOSYLASE"/>
    <property type="match status" value="1"/>
</dbReference>
<comment type="catalytic activity">
    <reaction evidence="1 14">
        <text>Hydrolyzes free adenine bases from 7,8-dihydro-8-oxoguanine:adenine mismatched double-stranded DNA, leaving an apurinic site.</text>
        <dbReference type="EC" id="3.2.2.31"/>
    </reaction>
</comment>
<evidence type="ECO:0000256" key="12">
    <source>
        <dbReference type="ARBA" id="ARBA00023204"/>
    </source>
</evidence>
<dbReference type="GO" id="GO:0006284">
    <property type="term" value="P:base-excision repair"/>
    <property type="evidence" value="ECO:0007669"/>
    <property type="project" value="UniProtKB-UniRule"/>
</dbReference>
<keyword evidence="13 14" id="KW-0326">Glycosidase</keyword>
<dbReference type="GO" id="GO:0000701">
    <property type="term" value="F:purine-specific mismatch base pair DNA N-glycosylase activity"/>
    <property type="evidence" value="ECO:0007669"/>
    <property type="project" value="UniProtKB-EC"/>
</dbReference>
<dbReference type="InterPro" id="IPR023170">
    <property type="entry name" value="HhH_base_excis_C"/>
</dbReference>
<protein>
    <recommendedName>
        <fullName evidence="5 14">Adenine DNA glycosylase</fullName>
        <ecNumber evidence="4 14">3.2.2.31</ecNumber>
    </recommendedName>
</protein>
<evidence type="ECO:0000313" key="16">
    <source>
        <dbReference type="EMBL" id="SHI87748.1"/>
    </source>
</evidence>
<evidence type="ECO:0000256" key="14">
    <source>
        <dbReference type="RuleBase" id="RU365096"/>
    </source>
</evidence>
<dbReference type="Proteomes" id="UP000184050">
    <property type="component" value="Unassembled WGS sequence"/>
</dbReference>
<dbReference type="SMART" id="SM00478">
    <property type="entry name" value="ENDO3c"/>
    <property type="match status" value="1"/>
</dbReference>
<comment type="similarity">
    <text evidence="3 14">Belongs to the Nth/MutY family.</text>
</comment>
<sequence length="350" mass="40435">MNQFVPQIHLWYNRNFRDLPWRNTHDPYKIWISEIILQQTRVEQGKNYYLNFINRFPSLKHLAGASENEVLKLWQGLGYYSRARNLHQTARFIQNELQGKFPETYEDIIRLKGIGPYTGAAIASIAFGLPYPAIDGNVYRVLSRYFGISTPIDSGKAKKEFRELASGLLPPKNPGFHNQALMEFGALQCTPKSPNCKNCPVADSCFAYSEKQVEELPVKEKRTKQRKRYFYYFYIDDGKFTWLEKRTGNDIWKNLYQFPLLESDKELTDSEIGNLKNIPFLNGHSATVNKISKPVKHILSHQVIFATLIHVEIPSIKSLTDNLIKVEKNSISDFPVPRLIEILIKNAGDF</sequence>
<dbReference type="Gene3D" id="1.10.340.30">
    <property type="entry name" value="Hypothetical protein, domain 2"/>
    <property type="match status" value="1"/>
</dbReference>
<dbReference type="InterPro" id="IPR011257">
    <property type="entry name" value="DNA_glycosylase"/>
</dbReference>
<evidence type="ECO:0000256" key="10">
    <source>
        <dbReference type="ARBA" id="ARBA00023004"/>
    </source>
</evidence>
<dbReference type="Pfam" id="PF00730">
    <property type="entry name" value="HhH-GPD"/>
    <property type="match status" value="1"/>
</dbReference>
<dbReference type="GO" id="GO:0051539">
    <property type="term" value="F:4 iron, 4 sulfur cluster binding"/>
    <property type="evidence" value="ECO:0007669"/>
    <property type="project" value="UniProtKB-UniRule"/>
</dbReference>
<keyword evidence="10 14" id="KW-0408">Iron</keyword>
<gene>
    <name evidence="16" type="ORF">SAMN05444280_10783</name>
</gene>
<dbReference type="SUPFAM" id="SSF48150">
    <property type="entry name" value="DNA-glycosylase"/>
    <property type="match status" value="1"/>
</dbReference>
<dbReference type="InterPro" id="IPR015797">
    <property type="entry name" value="NUDIX_hydrolase-like_dom_sf"/>
</dbReference>
<name>A0A1M6EQR2_9BACT</name>
<dbReference type="STRING" id="1168035.SAMN05444280_10783"/>
<dbReference type="GO" id="GO:0035485">
    <property type="term" value="F:adenine/guanine mispair binding"/>
    <property type="evidence" value="ECO:0007669"/>
    <property type="project" value="TreeGrafter"/>
</dbReference>
<dbReference type="Pfam" id="PF14815">
    <property type="entry name" value="NUDIX_4"/>
    <property type="match status" value="1"/>
</dbReference>
<evidence type="ECO:0000256" key="9">
    <source>
        <dbReference type="ARBA" id="ARBA00022801"/>
    </source>
</evidence>
<keyword evidence="8 14" id="KW-0227">DNA damage</keyword>
<dbReference type="CDD" id="cd03431">
    <property type="entry name" value="NUDIX_DNA_Glycosylase_C-MutY"/>
    <property type="match status" value="1"/>
</dbReference>
<evidence type="ECO:0000256" key="7">
    <source>
        <dbReference type="ARBA" id="ARBA00022723"/>
    </source>
</evidence>
<evidence type="ECO:0000256" key="6">
    <source>
        <dbReference type="ARBA" id="ARBA00022485"/>
    </source>
</evidence>
<evidence type="ECO:0000256" key="2">
    <source>
        <dbReference type="ARBA" id="ARBA00002933"/>
    </source>
</evidence>
<reference evidence="16 17" key="1">
    <citation type="submission" date="2016-11" db="EMBL/GenBank/DDBJ databases">
        <authorList>
            <person name="Jaros S."/>
            <person name="Januszkiewicz K."/>
            <person name="Wedrychowicz H."/>
        </authorList>
    </citation>
    <scope>NUCLEOTIDE SEQUENCE [LARGE SCALE GENOMIC DNA]</scope>
    <source>
        <strain evidence="16 17">DSM 27063</strain>
    </source>
</reference>
<dbReference type="SUPFAM" id="SSF55811">
    <property type="entry name" value="Nudix"/>
    <property type="match status" value="1"/>
</dbReference>
<keyword evidence="12" id="KW-0234">DNA repair</keyword>
<keyword evidence="7" id="KW-0479">Metal-binding</keyword>
<comment type="function">
    <text evidence="2">Adenine glycosylase active on G-A mispairs. MutY also corrects error-prone DNA synthesis past GO lesions which are due to the oxidatively damaged form of guanine: 7,8-dihydro-8-oxoguanine (8-oxo-dGTP).</text>
</comment>
<keyword evidence="6" id="KW-0004">4Fe-4S</keyword>
<dbReference type="GO" id="GO:0032357">
    <property type="term" value="F:oxidized purine DNA binding"/>
    <property type="evidence" value="ECO:0007669"/>
    <property type="project" value="TreeGrafter"/>
</dbReference>
<organism evidence="16 17">
    <name type="scientific">Tangfeifania diversioriginum</name>
    <dbReference type="NCBI Taxonomy" id="1168035"/>
    <lineage>
        <taxon>Bacteria</taxon>
        <taxon>Pseudomonadati</taxon>
        <taxon>Bacteroidota</taxon>
        <taxon>Bacteroidia</taxon>
        <taxon>Marinilabiliales</taxon>
        <taxon>Prolixibacteraceae</taxon>
        <taxon>Tangfeifania</taxon>
    </lineage>
</organism>
<dbReference type="Gene3D" id="1.10.1670.10">
    <property type="entry name" value="Helix-hairpin-Helix base-excision DNA repair enzymes (C-terminal)"/>
    <property type="match status" value="1"/>
</dbReference>
<comment type="cofactor">
    <cofactor evidence="14">
        <name>[4Fe-4S] cluster</name>
        <dbReference type="ChEBI" id="CHEBI:49883"/>
    </cofactor>
    <text evidence="14">Binds 1 [4Fe-4S] cluster.</text>
</comment>
<dbReference type="NCBIfam" id="TIGR01084">
    <property type="entry name" value="mutY"/>
    <property type="match status" value="1"/>
</dbReference>
<dbReference type="EMBL" id="FQZE01000007">
    <property type="protein sequence ID" value="SHI87748.1"/>
    <property type="molecule type" value="Genomic_DNA"/>
</dbReference>
<evidence type="ECO:0000256" key="11">
    <source>
        <dbReference type="ARBA" id="ARBA00023014"/>
    </source>
</evidence>
<proteinExistence type="inferred from homology"/>
<dbReference type="PANTHER" id="PTHR42944">
    <property type="entry name" value="ADENINE DNA GLYCOSYLASE"/>
    <property type="match status" value="1"/>
</dbReference>
<evidence type="ECO:0000256" key="8">
    <source>
        <dbReference type="ARBA" id="ARBA00022763"/>
    </source>
</evidence>
<keyword evidence="9" id="KW-0378">Hydrolase</keyword>
<evidence type="ECO:0000256" key="1">
    <source>
        <dbReference type="ARBA" id="ARBA00000843"/>
    </source>
</evidence>
<dbReference type="InterPro" id="IPR005760">
    <property type="entry name" value="A/G_AdeGlyc_MutY"/>
</dbReference>